<dbReference type="AlphaFoldDB" id="A0A090IT65"/>
<dbReference type="PANTHER" id="PTHR43581:SF4">
    <property type="entry name" value="ATP_GTP PHOSPHATASE"/>
    <property type="match status" value="1"/>
</dbReference>
<evidence type="ECO:0000313" key="3">
    <source>
        <dbReference type="Proteomes" id="UP000032427"/>
    </source>
</evidence>
<gene>
    <name evidence="2" type="ORF">AWOD_I_1490</name>
</gene>
<organism evidence="2 3">
    <name type="scientific">Aliivibrio wodanis</name>
    <dbReference type="NCBI Taxonomy" id="80852"/>
    <lineage>
        <taxon>Bacteria</taxon>
        <taxon>Pseudomonadati</taxon>
        <taxon>Pseudomonadota</taxon>
        <taxon>Gammaproteobacteria</taxon>
        <taxon>Vibrionales</taxon>
        <taxon>Vibrionaceae</taxon>
        <taxon>Aliivibrio</taxon>
    </lineage>
</organism>
<dbReference type="Gene3D" id="3.40.50.300">
    <property type="entry name" value="P-loop containing nucleotide triphosphate hydrolases"/>
    <property type="match status" value="1"/>
</dbReference>
<name>A0A090IT65_9GAMM</name>
<dbReference type="InterPro" id="IPR051396">
    <property type="entry name" value="Bact_Antivir_Def_Nuclease"/>
</dbReference>
<evidence type="ECO:0000259" key="1">
    <source>
        <dbReference type="Pfam" id="PF13175"/>
    </source>
</evidence>
<keyword evidence="3" id="KW-1185">Reference proteome</keyword>
<dbReference type="SUPFAM" id="SSF52540">
    <property type="entry name" value="P-loop containing nucleoside triphosphate hydrolases"/>
    <property type="match status" value="1"/>
</dbReference>
<dbReference type="PANTHER" id="PTHR43581">
    <property type="entry name" value="ATP/GTP PHOSPHATASE"/>
    <property type="match status" value="1"/>
</dbReference>
<feature type="domain" description="Endonuclease GajA/Old nuclease/RecF-like AAA" evidence="1">
    <location>
        <begin position="1"/>
        <end position="378"/>
    </location>
</feature>
<dbReference type="Pfam" id="PF13175">
    <property type="entry name" value="AAA_15"/>
    <property type="match status" value="1"/>
</dbReference>
<dbReference type="InterPro" id="IPR027417">
    <property type="entry name" value="P-loop_NTPase"/>
</dbReference>
<dbReference type="PATRIC" id="fig|80852.17.peg.1532"/>
<dbReference type="EMBL" id="LN554846">
    <property type="protein sequence ID" value="CED71565.1"/>
    <property type="molecule type" value="Genomic_DNA"/>
</dbReference>
<accession>A0A090IT65</accession>
<dbReference type="KEGG" id="awd:AWOD_I_1490"/>
<dbReference type="InterPro" id="IPR041685">
    <property type="entry name" value="AAA_GajA/Old/RecF-like"/>
</dbReference>
<proteinExistence type="predicted"/>
<protein>
    <submittedName>
        <fullName evidence="2">SMC protein</fullName>
    </submittedName>
</protein>
<sequence length="391" mass="45501">MQISKIEISNWWGKEQISLTFKHRVTFITGPNGSGKSSLCNLIYDTLNFGSSKPSTSKYRFWSSVAHLHMDTLNEFFEDIRVDTILLPQIPTSNLQKKVNDAFDGEIGSGDIKKHFKLLSKIEDLFKLEESKVPKHISYFNDDDSSHQEKEYVLRIGNPDISFGSDPSVTLYDQPFSFLYQDDRLNLHGQNSSSRTGKVWDSYKSSIDERFLYVRDKLSHWQGEHRDTVISFLSQTNEELGFQEIENDKQATFDEFEKSKTRNIDLSLYIEKINEYFSPLNKVVTFSRDNDLDKDRKLNLKYKDSDGNIPWELLSRGEKTLIYLFVVTFLYKEKVSIFIFDEPEIALHVKWQKNLIKDLSELAPEHQFIVATHSPSLIKHGWLAHCVEVRS</sequence>
<dbReference type="HOGENOM" id="CLU_711026_0_0_6"/>
<reference evidence="3" key="1">
    <citation type="submission" date="2014-09" db="EMBL/GenBank/DDBJ databases">
        <authorList>
            <person name="Hjerde E."/>
        </authorList>
    </citation>
    <scope>NUCLEOTIDE SEQUENCE [LARGE SCALE GENOMIC DNA]</scope>
    <source>
        <strain evidence="3">06/09/139</strain>
    </source>
</reference>
<dbReference type="Proteomes" id="UP000032427">
    <property type="component" value="Chromosome 1"/>
</dbReference>
<evidence type="ECO:0000313" key="2">
    <source>
        <dbReference type="EMBL" id="CED71565.1"/>
    </source>
</evidence>
<dbReference type="STRING" id="80852.AWOD_I_1490"/>